<dbReference type="PROSITE" id="PS51873">
    <property type="entry name" value="TRIAD"/>
    <property type="match status" value="1"/>
</dbReference>
<comment type="caution">
    <text evidence="12">The sequence shown here is derived from an EMBL/GenBank/DDBJ whole genome shotgun (WGS) entry which is preliminary data.</text>
</comment>
<keyword evidence="6 9" id="KW-0863">Zinc-finger</keyword>
<keyword evidence="13" id="KW-1185">Reference proteome</keyword>
<dbReference type="EMBL" id="JAUJYN010000001">
    <property type="protein sequence ID" value="KAK1280522.1"/>
    <property type="molecule type" value="Genomic_DNA"/>
</dbReference>
<dbReference type="GO" id="GO:0004842">
    <property type="term" value="F:ubiquitin-protein transferase activity"/>
    <property type="evidence" value="ECO:0007669"/>
    <property type="project" value="InterPro"/>
</dbReference>
<evidence type="ECO:0000256" key="7">
    <source>
        <dbReference type="ARBA" id="ARBA00022786"/>
    </source>
</evidence>
<evidence type="ECO:0008006" key="14">
    <source>
        <dbReference type="Google" id="ProtNLM"/>
    </source>
</evidence>
<keyword evidence="5" id="KW-0677">Repeat</keyword>
<dbReference type="FunFam" id="3.30.40.10:FF:000230">
    <property type="entry name" value="RBR-type E3 ubiquitin transferase"/>
    <property type="match status" value="1"/>
</dbReference>
<dbReference type="Gene3D" id="3.30.40.10">
    <property type="entry name" value="Zinc/RING finger domain, C3HC4 (zinc finger)"/>
    <property type="match status" value="1"/>
</dbReference>
<dbReference type="GO" id="GO:0016567">
    <property type="term" value="P:protein ubiquitination"/>
    <property type="evidence" value="ECO:0007669"/>
    <property type="project" value="InterPro"/>
</dbReference>
<dbReference type="SUPFAM" id="SSF57850">
    <property type="entry name" value="RING/U-box"/>
    <property type="match status" value="1"/>
</dbReference>
<evidence type="ECO:0000259" key="10">
    <source>
        <dbReference type="PROSITE" id="PS50089"/>
    </source>
</evidence>
<dbReference type="InterPro" id="IPR018957">
    <property type="entry name" value="Znf_C3HC4_RING-type"/>
</dbReference>
<dbReference type="SMART" id="SM00184">
    <property type="entry name" value="RING"/>
    <property type="match status" value="1"/>
</dbReference>
<keyword evidence="7" id="KW-0833">Ubl conjugation pathway</keyword>
<keyword evidence="8" id="KW-0862">Zinc</keyword>
<gene>
    <name evidence="12" type="ORF">QJS04_geneDACA024143</name>
</gene>
<evidence type="ECO:0000256" key="9">
    <source>
        <dbReference type="PROSITE-ProRule" id="PRU00175"/>
    </source>
</evidence>
<evidence type="ECO:0000256" key="3">
    <source>
        <dbReference type="ARBA" id="ARBA00022679"/>
    </source>
</evidence>
<reference evidence="12" key="1">
    <citation type="journal article" date="2023" name="Nat. Commun.">
        <title>Diploid and tetraploid genomes of Acorus and the evolution of monocots.</title>
        <authorList>
            <person name="Ma L."/>
            <person name="Liu K.W."/>
            <person name="Li Z."/>
            <person name="Hsiao Y.Y."/>
            <person name="Qi Y."/>
            <person name="Fu T."/>
            <person name="Tang G.D."/>
            <person name="Zhang D."/>
            <person name="Sun W.H."/>
            <person name="Liu D.K."/>
            <person name="Li Y."/>
            <person name="Chen G.Z."/>
            <person name="Liu X.D."/>
            <person name="Liao X.Y."/>
            <person name="Jiang Y.T."/>
            <person name="Yu X."/>
            <person name="Hao Y."/>
            <person name="Huang J."/>
            <person name="Zhao X.W."/>
            <person name="Ke S."/>
            <person name="Chen Y.Y."/>
            <person name="Wu W.L."/>
            <person name="Hsu J.L."/>
            <person name="Lin Y.F."/>
            <person name="Huang M.D."/>
            <person name="Li C.Y."/>
            <person name="Huang L."/>
            <person name="Wang Z.W."/>
            <person name="Zhao X."/>
            <person name="Zhong W.Y."/>
            <person name="Peng D.H."/>
            <person name="Ahmad S."/>
            <person name="Lan S."/>
            <person name="Zhang J.S."/>
            <person name="Tsai W.C."/>
            <person name="Van de Peer Y."/>
            <person name="Liu Z.J."/>
        </authorList>
    </citation>
    <scope>NUCLEOTIDE SEQUENCE</scope>
    <source>
        <strain evidence="12">SCP</strain>
    </source>
</reference>
<protein>
    <recommendedName>
        <fullName evidence="14">RING-type domain-containing protein</fullName>
    </recommendedName>
</protein>
<dbReference type="InterPro" id="IPR013083">
    <property type="entry name" value="Znf_RING/FYVE/PHD"/>
</dbReference>
<dbReference type="Proteomes" id="UP001179952">
    <property type="component" value="Unassembled WGS sequence"/>
</dbReference>
<evidence type="ECO:0000256" key="5">
    <source>
        <dbReference type="ARBA" id="ARBA00022737"/>
    </source>
</evidence>
<dbReference type="PROSITE" id="PS50089">
    <property type="entry name" value="ZF_RING_2"/>
    <property type="match status" value="1"/>
</dbReference>
<feature type="domain" description="RING-type" evidence="10">
    <location>
        <begin position="25"/>
        <end position="71"/>
    </location>
</feature>
<sequence>MVWAVLLQRFQCFKDTTKSSDDRTCEICFETIPASKQFKSIRCSHRFCCECISRYIETKVTDDNVVLITCPQVGCKVTIKPLKCRTILRPETFIRWCDYYFFFFIERGGASQLIKT</sequence>
<dbReference type="PANTHER" id="PTHR11685">
    <property type="entry name" value="RBR FAMILY RING FINGER AND IBR DOMAIN-CONTAINING"/>
    <property type="match status" value="1"/>
</dbReference>
<evidence type="ECO:0000256" key="8">
    <source>
        <dbReference type="ARBA" id="ARBA00022833"/>
    </source>
</evidence>
<evidence type="ECO:0000256" key="6">
    <source>
        <dbReference type="ARBA" id="ARBA00022771"/>
    </source>
</evidence>
<dbReference type="InterPro" id="IPR044066">
    <property type="entry name" value="TRIAD_supradom"/>
</dbReference>
<dbReference type="PROSITE" id="PS00518">
    <property type="entry name" value="ZF_RING_1"/>
    <property type="match status" value="1"/>
</dbReference>
<proteinExistence type="inferred from homology"/>
<organism evidence="12 13">
    <name type="scientific">Acorus gramineus</name>
    <name type="common">Dwarf sweet flag</name>
    <dbReference type="NCBI Taxonomy" id="55184"/>
    <lineage>
        <taxon>Eukaryota</taxon>
        <taxon>Viridiplantae</taxon>
        <taxon>Streptophyta</taxon>
        <taxon>Embryophyta</taxon>
        <taxon>Tracheophyta</taxon>
        <taxon>Spermatophyta</taxon>
        <taxon>Magnoliopsida</taxon>
        <taxon>Liliopsida</taxon>
        <taxon>Acoraceae</taxon>
        <taxon>Acorus</taxon>
    </lineage>
</organism>
<dbReference type="AlphaFoldDB" id="A0AAV9BWL0"/>
<evidence type="ECO:0000313" key="13">
    <source>
        <dbReference type="Proteomes" id="UP001179952"/>
    </source>
</evidence>
<accession>A0AAV9BWL0</accession>
<keyword evidence="3" id="KW-0808">Transferase</keyword>
<name>A0AAV9BWL0_ACOGR</name>
<dbReference type="GO" id="GO:0008270">
    <property type="term" value="F:zinc ion binding"/>
    <property type="evidence" value="ECO:0007669"/>
    <property type="project" value="UniProtKB-KW"/>
</dbReference>
<evidence type="ECO:0000256" key="1">
    <source>
        <dbReference type="ARBA" id="ARBA00003976"/>
    </source>
</evidence>
<comment type="similarity">
    <text evidence="2">Belongs to the RBR family. Ariadne subfamily.</text>
</comment>
<evidence type="ECO:0000259" key="11">
    <source>
        <dbReference type="PROSITE" id="PS51873"/>
    </source>
</evidence>
<dbReference type="InterPro" id="IPR001841">
    <property type="entry name" value="Znf_RING"/>
</dbReference>
<dbReference type="Pfam" id="PF00097">
    <property type="entry name" value="zf-C3HC4"/>
    <property type="match status" value="1"/>
</dbReference>
<evidence type="ECO:0000256" key="2">
    <source>
        <dbReference type="ARBA" id="ARBA00005884"/>
    </source>
</evidence>
<reference evidence="12" key="2">
    <citation type="submission" date="2023-06" db="EMBL/GenBank/DDBJ databases">
        <authorList>
            <person name="Ma L."/>
            <person name="Liu K.-W."/>
            <person name="Li Z."/>
            <person name="Hsiao Y.-Y."/>
            <person name="Qi Y."/>
            <person name="Fu T."/>
            <person name="Tang G."/>
            <person name="Zhang D."/>
            <person name="Sun W.-H."/>
            <person name="Liu D.-K."/>
            <person name="Li Y."/>
            <person name="Chen G.-Z."/>
            <person name="Liu X.-D."/>
            <person name="Liao X.-Y."/>
            <person name="Jiang Y.-T."/>
            <person name="Yu X."/>
            <person name="Hao Y."/>
            <person name="Huang J."/>
            <person name="Zhao X.-W."/>
            <person name="Ke S."/>
            <person name="Chen Y.-Y."/>
            <person name="Wu W.-L."/>
            <person name="Hsu J.-L."/>
            <person name="Lin Y.-F."/>
            <person name="Huang M.-D."/>
            <person name="Li C.-Y."/>
            <person name="Huang L."/>
            <person name="Wang Z.-W."/>
            <person name="Zhao X."/>
            <person name="Zhong W.-Y."/>
            <person name="Peng D.-H."/>
            <person name="Ahmad S."/>
            <person name="Lan S."/>
            <person name="Zhang J.-S."/>
            <person name="Tsai W.-C."/>
            <person name="Van De Peer Y."/>
            <person name="Liu Z.-J."/>
        </authorList>
    </citation>
    <scope>NUCLEOTIDE SEQUENCE</scope>
    <source>
        <strain evidence="12">SCP</strain>
        <tissue evidence="12">Leaves</tissue>
    </source>
</reference>
<evidence type="ECO:0000256" key="4">
    <source>
        <dbReference type="ARBA" id="ARBA00022723"/>
    </source>
</evidence>
<dbReference type="InterPro" id="IPR017907">
    <property type="entry name" value="Znf_RING_CS"/>
</dbReference>
<dbReference type="InterPro" id="IPR031127">
    <property type="entry name" value="E3_UB_ligase_RBR"/>
</dbReference>
<evidence type="ECO:0000313" key="12">
    <source>
        <dbReference type="EMBL" id="KAK1280522.1"/>
    </source>
</evidence>
<feature type="domain" description="RING-type" evidence="11">
    <location>
        <begin position="21"/>
        <end position="116"/>
    </location>
</feature>
<comment type="function">
    <text evidence="1">Might act as an E3 ubiquitin-protein ligase, or as part of E3 complex, which accepts ubiquitin from specific E2 ubiquitin-conjugating enzymes and then transfers it to substrates.</text>
</comment>
<keyword evidence="4" id="KW-0479">Metal-binding</keyword>